<dbReference type="InterPro" id="IPR045886">
    <property type="entry name" value="ThiF/MoeB/HesA"/>
</dbReference>
<dbReference type="EMBL" id="DS022306">
    <property type="protein sequence ID" value="OAJ41831.1"/>
    <property type="molecule type" value="Genomic_DNA"/>
</dbReference>
<dbReference type="PANTHER" id="PTHR10953:SF5">
    <property type="entry name" value="SUMO-ACTIVATING ENZYME SUBUNIT 2"/>
    <property type="match status" value="1"/>
</dbReference>
<keyword evidence="7 8" id="KW-0067">ATP-binding</keyword>
<keyword evidence="14" id="KW-0472">Membrane</keyword>
<evidence type="ECO:0000256" key="7">
    <source>
        <dbReference type="ARBA" id="ARBA00022840"/>
    </source>
</evidence>
<keyword evidence="4 8" id="KW-0547">Nucleotide-binding</keyword>
<evidence type="ECO:0000256" key="5">
    <source>
        <dbReference type="ARBA" id="ARBA00022786"/>
    </source>
</evidence>
<dbReference type="FunFam" id="1.10.10.520:FF:000010">
    <property type="entry name" value="SUMO-activating enzyme subunit"/>
    <property type="match status" value="1"/>
</dbReference>
<keyword evidence="6 8" id="KW-0862">Zinc</keyword>
<dbReference type="VEuPathDB" id="FungiDB:BDEG_25373"/>
<proteinExistence type="inferred from homology"/>
<dbReference type="PROSITE" id="PS00865">
    <property type="entry name" value="UBIQUITIN_ACTIVAT_2"/>
    <property type="match status" value="1"/>
</dbReference>
<feature type="binding site" evidence="10">
    <location>
        <position position="78"/>
    </location>
    <ligand>
        <name>ATP</name>
        <dbReference type="ChEBI" id="CHEBI:30616"/>
    </ligand>
</feature>
<dbReference type="Pfam" id="PF10585">
    <property type="entry name" value="UBA_E1_SCCH"/>
    <property type="match status" value="1"/>
</dbReference>
<gene>
    <name evidence="17" type="ORF">BDEG_25373</name>
</gene>
<dbReference type="eggNOG" id="KOG2013">
    <property type="taxonomic scope" value="Eukaryota"/>
</dbReference>
<dbReference type="Gene3D" id="3.10.290.20">
    <property type="entry name" value="Ubiquitin-like 2 activating enzyme e1b. Chain: B, domain 3"/>
    <property type="match status" value="1"/>
</dbReference>
<dbReference type="UniPathway" id="UPA00886"/>
<feature type="domain" description="Ubiquitin-activating enzyme SCCH" evidence="16">
    <location>
        <begin position="336"/>
        <end position="375"/>
    </location>
</feature>
<evidence type="ECO:0000256" key="10">
    <source>
        <dbReference type="PIRSR" id="PIRSR039133-2"/>
    </source>
</evidence>
<sequence length="606" mass="67204">MTTGRYSDFAAALGQDLHDRVKTARVLMVGAGGIGCELLKNLVLAGFGNIEVVDLDTIDLSNLNRQFLFRNQHIKKSKANVARETALQFNPSANIKAYHASIYESHFDMAWFKSFDLVMNALDNIAARRHVNLMCMAANVPLIESGTAGYHGQVSLHKYLISSCYDCSPKPTERKVYPVCTIRSTPSEPIHCIVWAKNFLYNILFSSTLEEDNEIDNSESSENAKNIKELKVEANALHTLRETMGHADYGRNVFEKIFQMDIQRLLDMEDLWKTHKKPTILDFNSLLASSDSLFIADPNSLVFDQTAWDLTQNFQIFLSSLDLLSKRLLNSLSSDPSASLRFDKDDELSLNFVTSAANLRAICFHIATKSRFDVKQMAGNIIPAIATTNAIVAGMIVMLAFKILSGQLKTCKNTFVQYGGERSHLLANEPTVSPNPECAVCTVGYFTLRINTHTTSLKDVIDKVVVSGEFGEGSIRDGLGLAGEITIQNDIGLLYDVEFDDNIDTTLEALGVTAQTKLCITNDDDDDLKNVAVTLFIEQWDDAIAGSFELHGNRNIKPRPKSKPAVESVLGSKRPMDDTIDESSSTHKRVKESHDIVLLSDTIEIA</sequence>
<feature type="binding site" evidence="11">
    <location>
        <position position="164"/>
    </location>
    <ligand>
        <name>Zn(2+)</name>
        <dbReference type="ChEBI" id="CHEBI:29105"/>
    </ligand>
</feature>
<evidence type="ECO:0000256" key="14">
    <source>
        <dbReference type="SAM" id="Phobius"/>
    </source>
</evidence>
<dbReference type="FunFam" id="3.50.50.80:FF:000002">
    <property type="entry name" value="SUMO-activating enzyme subunit 2"/>
    <property type="match status" value="1"/>
</dbReference>
<dbReference type="GO" id="GO:0046872">
    <property type="term" value="F:metal ion binding"/>
    <property type="evidence" value="ECO:0007669"/>
    <property type="project" value="UniProtKB-KW"/>
</dbReference>
<dbReference type="InterPro" id="IPR023318">
    <property type="entry name" value="Ub_act_enz_dom_a_sf"/>
</dbReference>
<keyword evidence="5 8" id="KW-0833">Ubl conjugation pathway</keyword>
<dbReference type="PANTHER" id="PTHR10953">
    <property type="entry name" value="UBIQUITIN-ACTIVATING ENZYME E1"/>
    <property type="match status" value="1"/>
</dbReference>
<dbReference type="Proteomes" id="UP000077115">
    <property type="component" value="Unassembled WGS sequence"/>
</dbReference>
<feature type="binding site" evidence="11">
    <location>
        <position position="441"/>
    </location>
    <ligand>
        <name>Zn(2+)</name>
        <dbReference type="ChEBI" id="CHEBI:29105"/>
    </ligand>
</feature>
<comment type="pathway">
    <text evidence="1 8">Protein modification; protein sumoylation.</text>
</comment>
<comment type="subunit">
    <text evidence="8">Heterodimer.</text>
</comment>
<dbReference type="GO" id="GO:0005737">
    <property type="term" value="C:cytoplasm"/>
    <property type="evidence" value="ECO:0007669"/>
    <property type="project" value="TreeGrafter"/>
</dbReference>
<evidence type="ECO:0000256" key="8">
    <source>
        <dbReference type="PIRNR" id="PIRNR039133"/>
    </source>
</evidence>
<evidence type="ECO:0000256" key="6">
    <source>
        <dbReference type="ARBA" id="ARBA00022833"/>
    </source>
</evidence>
<dbReference type="Gene3D" id="1.10.10.520">
    <property type="entry name" value="Ubiquitin activating enzymes (Uba3). Chain: B, domain 2"/>
    <property type="match status" value="1"/>
</dbReference>
<evidence type="ECO:0000256" key="2">
    <source>
        <dbReference type="ARBA" id="ARBA00005673"/>
    </source>
</evidence>
<feature type="region of interest" description="Disordered" evidence="13">
    <location>
        <begin position="555"/>
        <end position="588"/>
    </location>
</feature>
<dbReference type="Pfam" id="PF00899">
    <property type="entry name" value="ThiF"/>
    <property type="match status" value="1"/>
</dbReference>
<accession>A0A177WR57</accession>
<feature type="binding site" evidence="11">
    <location>
        <position position="167"/>
    </location>
    <ligand>
        <name>Zn(2+)</name>
        <dbReference type="ChEBI" id="CHEBI:29105"/>
    </ligand>
</feature>
<evidence type="ECO:0000259" key="15">
    <source>
        <dbReference type="Pfam" id="PF00899"/>
    </source>
</evidence>
<dbReference type="STRING" id="403673.A0A177WR57"/>
<evidence type="ECO:0000256" key="3">
    <source>
        <dbReference type="ARBA" id="ARBA00022723"/>
    </source>
</evidence>
<evidence type="ECO:0000256" key="9">
    <source>
        <dbReference type="PIRSR" id="PIRSR039133-1"/>
    </source>
</evidence>
<evidence type="ECO:0000256" key="12">
    <source>
        <dbReference type="PROSITE-ProRule" id="PRU10132"/>
    </source>
</evidence>
<dbReference type="InterPro" id="IPR030661">
    <property type="entry name" value="Uba2"/>
</dbReference>
<dbReference type="InterPro" id="IPR035985">
    <property type="entry name" value="Ubiquitin-activating_enz"/>
</dbReference>
<keyword evidence="14" id="KW-1133">Transmembrane helix</keyword>
<dbReference type="AlphaFoldDB" id="A0A177WR57"/>
<feature type="active site" description="Glycyl thioester intermediate" evidence="9 12">
    <location>
        <position position="180"/>
    </location>
</feature>
<dbReference type="InterPro" id="IPR042449">
    <property type="entry name" value="Ub-E1_IAD_1"/>
</dbReference>
<reference evidence="17 18" key="1">
    <citation type="submission" date="2006-10" db="EMBL/GenBank/DDBJ databases">
        <title>The Genome Sequence of Batrachochytrium dendrobatidis JEL423.</title>
        <authorList>
            <consortium name="The Broad Institute Genome Sequencing Platform"/>
            <person name="Birren B."/>
            <person name="Lander E."/>
            <person name="Galagan J."/>
            <person name="Cuomo C."/>
            <person name="Devon K."/>
            <person name="Jaffe D."/>
            <person name="Butler J."/>
            <person name="Alvarez P."/>
            <person name="Gnerre S."/>
            <person name="Grabherr M."/>
            <person name="Kleber M."/>
            <person name="Mauceli E."/>
            <person name="Brockman W."/>
            <person name="Young S."/>
            <person name="LaButti K."/>
            <person name="Sykes S."/>
            <person name="DeCaprio D."/>
            <person name="Crawford M."/>
            <person name="Koehrsen M."/>
            <person name="Engels R."/>
            <person name="Montgomery P."/>
            <person name="Pearson M."/>
            <person name="Howarth C."/>
            <person name="Larson L."/>
            <person name="White J."/>
            <person name="O'Leary S."/>
            <person name="Kodira C."/>
            <person name="Zeng Q."/>
            <person name="Yandava C."/>
            <person name="Alvarado L."/>
            <person name="Longcore J."/>
            <person name="James T."/>
        </authorList>
    </citation>
    <scope>NUCLEOTIDE SEQUENCE [LARGE SCALE GENOMIC DNA]</scope>
    <source>
        <strain evidence="17 18">JEL423</strain>
    </source>
</reference>
<evidence type="ECO:0000313" key="17">
    <source>
        <dbReference type="EMBL" id="OAJ41831.1"/>
    </source>
</evidence>
<dbReference type="GO" id="GO:0016925">
    <property type="term" value="P:protein sumoylation"/>
    <property type="evidence" value="ECO:0007669"/>
    <property type="project" value="UniProtKB-UniRule"/>
</dbReference>
<feature type="binding site" evidence="10">
    <location>
        <position position="54"/>
    </location>
    <ligand>
        <name>ATP</name>
        <dbReference type="ChEBI" id="CHEBI:30616"/>
    </ligand>
</feature>
<feature type="domain" description="THIF-type NAD/FAD binding fold" evidence="15">
    <location>
        <begin position="12"/>
        <end position="439"/>
    </location>
</feature>
<dbReference type="Gene3D" id="3.50.50.80">
    <property type="entry name" value="Ubiquitin-activating enzyme E1, inactive adenylation domain, subdomain 1"/>
    <property type="match status" value="1"/>
</dbReference>
<evidence type="ECO:0000313" key="18">
    <source>
        <dbReference type="Proteomes" id="UP000077115"/>
    </source>
</evidence>
<dbReference type="PIRSF" id="PIRSF039133">
    <property type="entry name" value="SUMO_E1B"/>
    <property type="match status" value="1"/>
</dbReference>
<keyword evidence="14" id="KW-0812">Transmembrane</keyword>
<evidence type="ECO:0000256" key="13">
    <source>
        <dbReference type="SAM" id="MobiDB-lite"/>
    </source>
</evidence>
<feature type="binding site" evidence="10">
    <location>
        <begin position="101"/>
        <end position="102"/>
    </location>
    <ligand>
        <name>ATP</name>
        <dbReference type="ChEBI" id="CHEBI:30616"/>
    </ligand>
</feature>
<reference evidence="17 18" key="2">
    <citation type="submission" date="2016-05" db="EMBL/GenBank/DDBJ databases">
        <title>Lineage-specific infection strategies underlie the spectrum of fungal disease in amphibians.</title>
        <authorList>
            <person name="Cuomo C.A."/>
            <person name="Farrer R.A."/>
            <person name="James T."/>
            <person name="Longcore J."/>
            <person name="Birren B."/>
        </authorList>
    </citation>
    <scope>NUCLEOTIDE SEQUENCE [LARGE SCALE GENOMIC DNA]</scope>
    <source>
        <strain evidence="17 18">JEL423</strain>
    </source>
</reference>
<evidence type="ECO:0000256" key="4">
    <source>
        <dbReference type="ARBA" id="ARBA00022741"/>
    </source>
</evidence>
<evidence type="ECO:0000259" key="16">
    <source>
        <dbReference type="Pfam" id="PF10585"/>
    </source>
</evidence>
<comment type="similarity">
    <text evidence="2 8">Belongs to the ubiquitin-activating E1 family.</text>
</comment>
<feature type="binding site" evidence="10">
    <location>
        <begin position="123"/>
        <end position="128"/>
    </location>
    <ligand>
        <name>ATP</name>
        <dbReference type="ChEBI" id="CHEBI:30616"/>
    </ligand>
</feature>
<organism evidence="17 18">
    <name type="scientific">Batrachochytrium dendrobatidis (strain JEL423)</name>
    <dbReference type="NCBI Taxonomy" id="403673"/>
    <lineage>
        <taxon>Eukaryota</taxon>
        <taxon>Fungi</taxon>
        <taxon>Fungi incertae sedis</taxon>
        <taxon>Chytridiomycota</taxon>
        <taxon>Chytridiomycota incertae sedis</taxon>
        <taxon>Chytridiomycetes</taxon>
        <taxon>Rhizophydiales</taxon>
        <taxon>Rhizophydiales incertae sedis</taxon>
        <taxon>Batrachochytrium</taxon>
    </lineage>
</organism>
<feature type="binding site" evidence="11">
    <location>
        <position position="438"/>
    </location>
    <ligand>
        <name>Zn(2+)</name>
        <dbReference type="ChEBI" id="CHEBI:29105"/>
    </ligand>
</feature>
<name>A0A177WR57_BATDL</name>
<dbReference type="GO" id="GO:0019948">
    <property type="term" value="F:SUMO activating enzyme activity"/>
    <property type="evidence" value="ECO:0007669"/>
    <property type="project" value="UniProtKB-UniRule"/>
</dbReference>
<evidence type="ECO:0000256" key="11">
    <source>
        <dbReference type="PIRSR" id="PIRSR039133-3"/>
    </source>
</evidence>
<dbReference type="OrthoDB" id="10255449at2759"/>
<dbReference type="SUPFAM" id="SSF69572">
    <property type="entry name" value="Activating enzymes of the ubiquitin-like proteins"/>
    <property type="match status" value="1"/>
</dbReference>
<dbReference type="GO" id="GO:0005524">
    <property type="term" value="F:ATP binding"/>
    <property type="evidence" value="ECO:0007669"/>
    <property type="project" value="UniProtKB-UniRule"/>
</dbReference>
<dbReference type="InterPro" id="IPR019572">
    <property type="entry name" value="UBA_E1_SCCH"/>
</dbReference>
<protein>
    <recommendedName>
        <fullName evidence="8">Ubiquitin-activating enzyme E1-like</fullName>
    </recommendedName>
</protein>
<dbReference type="GO" id="GO:0031510">
    <property type="term" value="C:SUMO activating enzyme complex"/>
    <property type="evidence" value="ECO:0007669"/>
    <property type="project" value="UniProtKB-UniRule"/>
</dbReference>
<evidence type="ECO:0000256" key="1">
    <source>
        <dbReference type="ARBA" id="ARBA00004718"/>
    </source>
</evidence>
<dbReference type="InterPro" id="IPR033127">
    <property type="entry name" value="UBQ-activ_enz_E1_Cys_AS"/>
</dbReference>
<dbReference type="InterPro" id="IPR000594">
    <property type="entry name" value="ThiF_NAD_FAD-bd"/>
</dbReference>
<feature type="transmembrane region" description="Helical" evidence="14">
    <location>
        <begin position="381"/>
        <end position="404"/>
    </location>
</feature>
<keyword evidence="3 8" id="KW-0479">Metal-binding</keyword>
<feature type="binding site" evidence="10">
    <location>
        <begin position="30"/>
        <end position="35"/>
    </location>
    <ligand>
        <name>ATP</name>
        <dbReference type="ChEBI" id="CHEBI:30616"/>
    </ligand>
</feature>
<feature type="binding site" evidence="10">
    <location>
        <begin position="62"/>
        <end position="65"/>
    </location>
    <ligand>
        <name>ATP</name>
        <dbReference type="ChEBI" id="CHEBI:30616"/>
    </ligand>
</feature>